<sequence length="138" mass="15960">MERATLHTQRQDKFLNLYHHGRERQKQQTSCPSHSGYKTRQQMSFKFAVPHLRPRRSLGRSSPRPPDTAEAAFSSISELDRVSSTFDCALHILCRFGAWRATARETRRQNSLKEGNVWASFVPEAGGDEERPYRERKG</sequence>
<dbReference type="EMBL" id="JH795862">
    <property type="protein sequence ID" value="EJU02379.1"/>
    <property type="molecule type" value="Genomic_DNA"/>
</dbReference>
<feature type="compositionally biased region" description="Polar residues" evidence="1">
    <location>
        <begin position="27"/>
        <end position="38"/>
    </location>
</feature>
<evidence type="ECO:0000256" key="1">
    <source>
        <dbReference type="SAM" id="MobiDB-lite"/>
    </source>
</evidence>
<keyword evidence="3" id="KW-1185">Reference proteome</keyword>
<dbReference type="Proteomes" id="UP000030653">
    <property type="component" value="Unassembled WGS sequence"/>
</dbReference>
<feature type="region of interest" description="Disordered" evidence="1">
    <location>
        <begin position="49"/>
        <end position="71"/>
    </location>
</feature>
<protein>
    <submittedName>
        <fullName evidence="2">Uncharacterized protein</fullName>
    </submittedName>
</protein>
<dbReference type="HOGENOM" id="CLU_1855209_0_0_1"/>
<evidence type="ECO:0000313" key="3">
    <source>
        <dbReference type="Proteomes" id="UP000030653"/>
    </source>
</evidence>
<reference evidence="2 3" key="1">
    <citation type="journal article" date="2012" name="Science">
        <title>The Paleozoic origin of enzymatic lignin decomposition reconstructed from 31 fungal genomes.</title>
        <authorList>
            <person name="Floudas D."/>
            <person name="Binder M."/>
            <person name="Riley R."/>
            <person name="Barry K."/>
            <person name="Blanchette R.A."/>
            <person name="Henrissat B."/>
            <person name="Martinez A.T."/>
            <person name="Otillar R."/>
            <person name="Spatafora J.W."/>
            <person name="Yadav J.S."/>
            <person name="Aerts A."/>
            <person name="Benoit I."/>
            <person name="Boyd A."/>
            <person name="Carlson A."/>
            <person name="Copeland A."/>
            <person name="Coutinho P.M."/>
            <person name="de Vries R.P."/>
            <person name="Ferreira P."/>
            <person name="Findley K."/>
            <person name="Foster B."/>
            <person name="Gaskell J."/>
            <person name="Glotzer D."/>
            <person name="Gorecki P."/>
            <person name="Heitman J."/>
            <person name="Hesse C."/>
            <person name="Hori C."/>
            <person name="Igarashi K."/>
            <person name="Jurgens J.A."/>
            <person name="Kallen N."/>
            <person name="Kersten P."/>
            <person name="Kohler A."/>
            <person name="Kuees U."/>
            <person name="Kumar T.K.A."/>
            <person name="Kuo A."/>
            <person name="LaButti K."/>
            <person name="Larrondo L.F."/>
            <person name="Lindquist E."/>
            <person name="Ling A."/>
            <person name="Lombard V."/>
            <person name="Lucas S."/>
            <person name="Lundell T."/>
            <person name="Martin R."/>
            <person name="McLaughlin D.J."/>
            <person name="Morgenstern I."/>
            <person name="Morin E."/>
            <person name="Murat C."/>
            <person name="Nagy L.G."/>
            <person name="Nolan M."/>
            <person name="Ohm R.A."/>
            <person name="Patyshakuliyeva A."/>
            <person name="Rokas A."/>
            <person name="Ruiz-Duenas F.J."/>
            <person name="Sabat G."/>
            <person name="Salamov A."/>
            <person name="Samejima M."/>
            <person name="Schmutz J."/>
            <person name="Slot J.C."/>
            <person name="St John F."/>
            <person name="Stenlid J."/>
            <person name="Sun H."/>
            <person name="Sun S."/>
            <person name="Syed K."/>
            <person name="Tsang A."/>
            <person name="Wiebenga A."/>
            <person name="Young D."/>
            <person name="Pisabarro A."/>
            <person name="Eastwood D.C."/>
            <person name="Martin F."/>
            <person name="Cullen D."/>
            <person name="Grigoriev I.V."/>
            <person name="Hibbett D.S."/>
        </authorList>
    </citation>
    <scope>NUCLEOTIDE SEQUENCE [LARGE SCALE GENOMIC DNA]</scope>
    <source>
        <strain evidence="2 3">DJM-731 SS1</strain>
    </source>
</reference>
<accession>M5G0V9</accession>
<gene>
    <name evidence="2" type="ORF">DACRYDRAFT_22042</name>
</gene>
<dbReference type="AlphaFoldDB" id="M5G0V9"/>
<dbReference type="RefSeq" id="XP_040629273.1">
    <property type="nucleotide sequence ID" value="XM_040772654.1"/>
</dbReference>
<proteinExistence type="predicted"/>
<name>M5G0V9_DACPD</name>
<organism evidence="2 3">
    <name type="scientific">Dacryopinax primogenitus (strain DJM 731)</name>
    <name type="common">Brown rot fungus</name>
    <dbReference type="NCBI Taxonomy" id="1858805"/>
    <lineage>
        <taxon>Eukaryota</taxon>
        <taxon>Fungi</taxon>
        <taxon>Dikarya</taxon>
        <taxon>Basidiomycota</taxon>
        <taxon>Agaricomycotina</taxon>
        <taxon>Dacrymycetes</taxon>
        <taxon>Dacrymycetales</taxon>
        <taxon>Dacrymycetaceae</taxon>
        <taxon>Dacryopinax</taxon>
    </lineage>
</organism>
<feature type="region of interest" description="Disordered" evidence="1">
    <location>
        <begin position="19"/>
        <end position="38"/>
    </location>
</feature>
<evidence type="ECO:0000313" key="2">
    <source>
        <dbReference type="EMBL" id="EJU02379.1"/>
    </source>
</evidence>
<dbReference type="GeneID" id="63687716"/>